<reference evidence="2" key="1">
    <citation type="submission" date="2020-02" db="EMBL/GenBank/DDBJ databases">
        <authorList>
            <person name="Meier V. D."/>
        </authorList>
    </citation>
    <scope>NUCLEOTIDE SEQUENCE</scope>
    <source>
        <strain evidence="2">AVDCRST_MAG38</strain>
    </source>
</reference>
<feature type="non-terminal residue" evidence="2">
    <location>
        <position position="195"/>
    </location>
</feature>
<accession>A0A6J4S3F9</accession>
<gene>
    <name evidence="2" type="ORF">AVDCRST_MAG38-2478</name>
</gene>
<sequence length="195" mass="22232">GPRPHRRRIGQRARPRRRRHRPDHPQAVPQARGADRLRRVPVLRLGAGARLEPAGQPDPRRRAELRLRLQSRARAVGAPGLRLPVRRIGVVRRHLLLQLHQDRPAAGGAARRRRARPHGRRRGRSRPRGPGGPLRRARGALRDRSRDPAPAAQRPRRHRPDPPAGRRHRRLRARRAEGLRAGQRRASRPGHLAPV</sequence>
<organism evidence="2">
    <name type="scientific">uncultured Solirubrobacteraceae bacterium</name>
    <dbReference type="NCBI Taxonomy" id="1162706"/>
    <lineage>
        <taxon>Bacteria</taxon>
        <taxon>Bacillati</taxon>
        <taxon>Actinomycetota</taxon>
        <taxon>Thermoleophilia</taxon>
        <taxon>Solirubrobacterales</taxon>
        <taxon>Solirubrobacteraceae</taxon>
        <taxon>environmental samples</taxon>
    </lineage>
</organism>
<proteinExistence type="predicted"/>
<evidence type="ECO:0000313" key="2">
    <source>
        <dbReference type="EMBL" id="CAA9488447.1"/>
    </source>
</evidence>
<feature type="compositionally biased region" description="Basic residues" evidence="1">
    <location>
        <begin position="110"/>
        <end position="127"/>
    </location>
</feature>
<feature type="region of interest" description="Disordered" evidence="1">
    <location>
        <begin position="102"/>
        <end position="195"/>
    </location>
</feature>
<protein>
    <submittedName>
        <fullName evidence="2">3-isopropylmalate dehydratase small subunit</fullName>
        <ecNumber evidence="2">4.2.1.33</ecNumber>
    </submittedName>
</protein>
<dbReference type="EMBL" id="CADCVJ010000208">
    <property type="protein sequence ID" value="CAA9488447.1"/>
    <property type="molecule type" value="Genomic_DNA"/>
</dbReference>
<feature type="compositionally biased region" description="Basic residues" evidence="1">
    <location>
        <begin position="1"/>
        <end position="22"/>
    </location>
</feature>
<feature type="non-terminal residue" evidence="2">
    <location>
        <position position="1"/>
    </location>
</feature>
<keyword evidence="2" id="KW-0456">Lyase</keyword>
<feature type="compositionally biased region" description="Basic residues" evidence="1">
    <location>
        <begin position="154"/>
        <end position="173"/>
    </location>
</feature>
<evidence type="ECO:0000256" key="1">
    <source>
        <dbReference type="SAM" id="MobiDB-lite"/>
    </source>
</evidence>
<feature type="region of interest" description="Disordered" evidence="1">
    <location>
        <begin position="1"/>
        <end position="40"/>
    </location>
</feature>
<dbReference type="EC" id="4.2.1.33" evidence="2"/>
<dbReference type="GO" id="GO:0003861">
    <property type="term" value="F:3-isopropylmalate dehydratase activity"/>
    <property type="evidence" value="ECO:0007669"/>
    <property type="project" value="UniProtKB-EC"/>
</dbReference>
<dbReference type="AlphaFoldDB" id="A0A6J4S3F9"/>
<name>A0A6J4S3F9_9ACTN</name>